<accession>A0A8K0GMH2</accession>
<evidence type="ECO:0000313" key="2">
    <source>
        <dbReference type="Proteomes" id="UP000801492"/>
    </source>
</evidence>
<protein>
    <submittedName>
        <fullName evidence="1">Uncharacterized protein</fullName>
    </submittedName>
</protein>
<organism evidence="1 2">
    <name type="scientific">Ignelater luminosus</name>
    <name type="common">Cucubano</name>
    <name type="synonym">Pyrophorus luminosus</name>
    <dbReference type="NCBI Taxonomy" id="2038154"/>
    <lineage>
        <taxon>Eukaryota</taxon>
        <taxon>Metazoa</taxon>
        <taxon>Ecdysozoa</taxon>
        <taxon>Arthropoda</taxon>
        <taxon>Hexapoda</taxon>
        <taxon>Insecta</taxon>
        <taxon>Pterygota</taxon>
        <taxon>Neoptera</taxon>
        <taxon>Endopterygota</taxon>
        <taxon>Coleoptera</taxon>
        <taxon>Polyphaga</taxon>
        <taxon>Elateriformia</taxon>
        <taxon>Elateroidea</taxon>
        <taxon>Elateridae</taxon>
        <taxon>Agrypninae</taxon>
        <taxon>Pyrophorini</taxon>
        <taxon>Ignelater</taxon>
    </lineage>
</organism>
<comment type="caution">
    <text evidence="1">The sequence shown here is derived from an EMBL/GenBank/DDBJ whole genome shotgun (WGS) entry which is preliminary data.</text>
</comment>
<dbReference type="EMBL" id="VTPC01001118">
    <property type="protein sequence ID" value="KAF2903058.1"/>
    <property type="molecule type" value="Genomic_DNA"/>
</dbReference>
<dbReference type="AlphaFoldDB" id="A0A8K0GMH2"/>
<keyword evidence="2" id="KW-1185">Reference proteome</keyword>
<reference evidence="1" key="1">
    <citation type="submission" date="2019-08" db="EMBL/GenBank/DDBJ databases">
        <title>The genome of the North American firefly Photinus pyralis.</title>
        <authorList>
            <consortium name="Photinus pyralis genome working group"/>
            <person name="Fallon T.R."/>
            <person name="Sander Lower S.E."/>
            <person name="Weng J.-K."/>
        </authorList>
    </citation>
    <scope>NUCLEOTIDE SEQUENCE</scope>
    <source>
        <strain evidence="1">TRF0915ILg1</strain>
        <tissue evidence="1">Whole body</tissue>
    </source>
</reference>
<sequence length="88" mass="10094">MKQEEIFDDEVTYPPLQNPIKEDVKTEDVDDSYITDEIIIKTEDSSLIEDSLMSNIVTEERIIVKDTADSPSDTISIHTEPYFSLKLL</sequence>
<name>A0A8K0GMH2_IGNLU</name>
<evidence type="ECO:0000313" key="1">
    <source>
        <dbReference type="EMBL" id="KAF2903058.1"/>
    </source>
</evidence>
<proteinExistence type="predicted"/>
<dbReference type="Proteomes" id="UP000801492">
    <property type="component" value="Unassembled WGS sequence"/>
</dbReference>
<gene>
    <name evidence="1" type="ORF">ILUMI_03127</name>
</gene>